<keyword evidence="1" id="KW-0521">NADP</keyword>
<feature type="domain" description="NmrA-like" evidence="3">
    <location>
        <begin position="8"/>
        <end position="140"/>
    </location>
</feature>
<evidence type="ECO:0000313" key="5">
    <source>
        <dbReference type="Proteomes" id="UP001259832"/>
    </source>
</evidence>
<keyword evidence="2" id="KW-0560">Oxidoreductase</keyword>
<dbReference type="Proteomes" id="UP001259832">
    <property type="component" value="Unassembled WGS sequence"/>
</dbReference>
<dbReference type="PANTHER" id="PTHR47706">
    <property type="entry name" value="NMRA-LIKE FAMILY PROTEIN"/>
    <property type="match status" value="1"/>
</dbReference>
<dbReference type="SUPFAM" id="SSF51735">
    <property type="entry name" value="NAD(P)-binding Rossmann-fold domains"/>
    <property type="match status" value="1"/>
</dbReference>
<accession>A0AAD9GLI6</accession>
<dbReference type="PANTHER" id="PTHR47706:SF4">
    <property type="entry name" value="NMRA-LIKE DOMAIN-CONTAINING PROTEIN"/>
    <property type="match status" value="1"/>
</dbReference>
<protein>
    <recommendedName>
        <fullName evidence="3">NmrA-like domain-containing protein</fullName>
    </recommendedName>
</protein>
<evidence type="ECO:0000313" key="4">
    <source>
        <dbReference type="EMBL" id="KAK1940735.1"/>
    </source>
</evidence>
<sequence length="380" mass="40511">MSAYTNFVIIGAGGIGGAVADELLKNNHQVTILTRDESTQELQAFKARGAALVQLSYNDEDALKKALSGSEVLAVSPYYLGAQKTAVRAAKAAGIQLFVPAEYCVRVTEGLNAFKKVIQDLLTELQLPFTIFYTRIFAEFLPSKAHAAVPWVDVECSLRMVLTVTTVSCRAMRCLFCFGVDSFLDYHYNEGGGQGQGQDGLQHHVAHALPCRSSTFNGPMNLGASKLAPKSDTACLGRFCVANKTNEPFSNSLILPLPTVSAFSFCRSTEAAIASWTNRITACLRWTKSSAPELNPFSLSPLSAAGPACSLSSLVSVSGTDIARSFLLERDVARVTAADSVLLSAASCGCSDATVDPPPLKEEATPPSMLGNRGCRMAFT</sequence>
<dbReference type="AlphaFoldDB" id="A0AAD9GLI6"/>
<dbReference type="InterPro" id="IPR051609">
    <property type="entry name" value="NmrA/Isoflavone_reductase-like"/>
</dbReference>
<dbReference type="Pfam" id="PF05368">
    <property type="entry name" value="NmrA"/>
    <property type="match status" value="1"/>
</dbReference>
<organism evidence="4 5">
    <name type="scientific">Phytophthora citrophthora</name>
    <dbReference type="NCBI Taxonomy" id="4793"/>
    <lineage>
        <taxon>Eukaryota</taxon>
        <taxon>Sar</taxon>
        <taxon>Stramenopiles</taxon>
        <taxon>Oomycota</taxon>
        <taxon>Peronosporomycetes</taxon>
        <taxon>Peronosporales</taxon>
        <taxon>Peronosporaceae</taxon>
        <taxon>Phytophthora</taxon>
    </lineage>
</organism>
<evidence type="ECO:0000256" key="2">
    <source>
        <dbReference type="ARBA" id="ARBA00023002"/>
    </source>
</evidence>
<proteinExistence type="predicted"/>
<reference evidence="4" key="1">
    <citation type="submission" date="2023-08" db="EMBL/GenBank/DDBJ databases">
        <title>Reference Genome Resource for the Citrus Pathogen Phytophthora citrophthora.</title>
        <authorList>
            <person name="Moller H."/>
            <person name="Coetzee B."/>
            <person name="Rose L.J."/>
            <person name="Van Niekerk J.M."/>
        </authorList>
    </citation>
    <scope>NUCLEOTIDE SEQUENCE</scope>
    <source>
        <strain evidence="4">STE-U-9442</strain>
    </source>
</reference>
<dbReference type="GO" id="GO:0016491">
    <property type="term" value="F:oxidoreductase activity"/>
    <property type="evidence" value="ECO:0007669"/>
    <property type="project" value="UniProtKB-KW"/>
</dbReference>
<keyword evidence="5" id="KW-1185">Reference proteome</keyword>
<dbReference type="EMBL" id="JASMQC010000014">
    <property type="protein sequence ID" value="KAK1940735.1"/>
    <property type="molecule type" value="Genomic_DNA"/>
</dbReference>
<name>A0AAD9GLI6_9STRA</name>
<dbReference type="InterPro" id="IPR008030">
    <property type="entry name" value="NmrA-like"/>
</dbReference>
<evidence type="ECO:0000256" key="1">
    <source>
        <dbReference type="ARBA" id="ARBA00022857"/>
    </source>
</evidence>
<dbReference type="Gene3D" id="3.40.50.720">
    <property type="entry name" value="NAD(P)-binding Rossmann-like Domain"/>
    <property type="match status" value="1"/>
</dbReference>
<gene>
    <name evidence="4" type="ORF">P3T76_008186</name>
</gene>
<dbReference type="InterPro" id="IPR036291">
    <property type="entry name" value="NAD(P)-bd_dom_sf"/>
</dbReference>
<comment type="caution">
    <text evidence="4">The sequence shown here is derived from an EMBL/GenBank/DDBJ whole genome shotgun (WGS) entry which is preliminary data.</text>
</comment>
<evidence type="ECO:0000259" key="3">
    <source>
        <dbReference type="Pfam" id="PF05368"/>
    </source>
</evidence>